<reference evidence="3" key="1">
    <citation type="submission" date="2021-01" db="EMBL/GenBank/DDBJ databases">
        <title>Adiantum capillus-veneris genome.</title>
        <authorList>
            <person name="Fang Y."/>
            <person name="Liao Q."/>
        </authorList>
    </citation>
    <scope>NUCLEOTIDE SEQUENCE</scope>
    <source>
        <strain evidence="3">H3</strain>
        <tissue evidence="3">Leaf</tissue>
    </source>
</reference>
<dbReference type="InterPro" id="IPR029058">
    <property type="entry name" value="AB_hydrolase_fold"/>
</dbReference>
<evidence type="ECO:0000313" key="3">
    <source>
        <dbReference type="EMBL" id="KAI5084056.1"/>
    </source>
</evidence>
<dbReference type="CDD" id="cd00519">
    <property type="entry name" value="Lipase_3"/>
    <property type="match status" value="1"/>
</dbReference>
<evidence type="ECO:0000259" key="2">
    <source>
        <dbReference type="Pfam" id="PF01764"/>
    </source>
</evidence>
<name>A0A9D4ZS67_ADICA</name>
<protein>
    <recommendedName>
        <fullName evidence="2">Fungal lipase-type domain-containing protein</fullName>
    </recommendedName>
</protein>
<keyword evidence="4" id="KW-1185">Reference proteome</keyword>
<organism evidence="3 4">
    <name type="scientific">Adiantum capillus-veneris</name>
    <name type="common">Maidenhair fern</name>
    <dbReference type="NCBI Taxonomy" id="13818"/>
    <lineage>
        <taxon>Eukaryota</taxon>
        <taxon>Viridiplantae</taxon>
        <taxon>Streptophyta</taxon>
        <taxon>Embryophyta</taxon>
        <taxon>Tracheophyta</taxon>
        <taxon>Polypodiopsida</taxon>
        <taxon>Polypodiidae</taxon>
        <taxon>Polypodiales</taxon>
        <taxon>Pteridineae</taxon>
        <taxon>Pteridaceae</taxon>
        <taxon>Vittarioideae</taxon>
        <taxon>Adiantum</taxon>
    </lineage>
</organism>
<feature type="domain" description="Fungal lipase-type" evidence="2">
    <location>
        <begin position="397"/>
        <end position="534"/>
    </location>
</feature>
<evidence type="ECO:0000313" key="4">
    <source>
        <dbReference type="Proteomes" id="UP000886520"/>
    </source>
</evidence>
<dbReference type="EMBL" id="JABFUD020000001">
    <property type="protein sequence ID" value="KAI5084056.1"/>
    <property type="molecule type" value="Genomic_DNA"/>
</dbReference>
<sequence length="786" mass="86320">MDSLLSKIGPLKALVPVKKGLTDVSQMQPRSVHVCVCRPPSADSKPSAIASKALPMQEASTDSALSPLPLPSSHATVPPPLKFLWFKRKSSGASVEERQTDRDIDNECCNMASIQKTHLDAIGESNVALTETTKSWISRITDIKALWPNRKAPNASVDIPKSHPSSAKEELAPPTVSDCDGSCDSCVAGDCDGCSLEVPYTKVLHSKDTFFQFLHDASLFDMKVLAQMSFLCDMAYMIPDIQPGQLLKYHHLKFVTSSLEKKAEAETLVKEADRQKRTVRSDKLASSGGDKIISKGKTADSDDATHIPEAESISPCTTDGSQANTDNEAELKVGMSNPQGNVEPSDDESFMAVAPATAIVLAEEETKLAVAKDLQTSSTCPCEWFVCDDESSCTRLFVIQGSESVASWQANLFFEPTKFEGLDVLVHRGIYEAANALYEQILPEVLAHFSAHDGLTQVRLTGHSLGGSLATLLALMFQIRGVLPRKCILPVVTFGSPCIMCGGDSLLHKMDLPTSHIQSIIMHRDVVPRAFSCDYPDQAAQILKRLNGKFRDHPCLNNQKLLYAPMGQLLILQPDETTAPSHPLLPCGYGLYLLRHPTNEGGVERATELRGAQRAFLNMPHPLEILSDPGAYGLNGAISRDHNPRSYSKAIHVVLRHEVKRLRRVQREQRRQLWWPLVISETSWFAQRGRNLSSIVDHDNTDGALMPAVCKSSLFSGHTIFQGKFSAFHGVGFTLISSSSLWESQKAAVSRYARLIASKHVQLGMLFIVSLRVVIVECLQTIYVWI</sequence>
<dbReference type="Proteomes" id="UP000886520">
    <property type="component" value="Chromosome 1"/>
</dbReference>
<dbReference type="GO" id="GO:0006629">
    <property type="term" value="P:lipid metabolic process"/>
    <property type="evidence" value="ECO:0007669"/>
    <property type="project" value="InterPro"/>
</dbReference>
<comment type="caution">
    <text evidence="3">The sequence shown here is derived from an EMBL/GenBank/DDBJ whole genome shotgun (WGS) entry which is preliminary data.</text>
</comment>
<gene>
    <name evidence="3" type="ORF">GOP47_0000225</name>
</gene>
<dbReference type="AlphaFoldDB" id="A0A9D4ZS67"/>
<dbReference type="SUPFAM" id="SSF53474">
    <property type="entry name" value="alpha/beta-Hydrolases"/>
    <property type="match status" value="1"/>
</dbReference>
<evidence type="ECO:0000256" key="1">
    <source>
        <dbReference type="SAM" id="MobiDB-lite"/>
    </source>
</evidence>
<dbReference type="GO" id="GO:0008970">
    <property type="term" value="F:phospholipase A1 activity"/>
    <property type="evidence" value="ECO:0007669"/>
    <property type="project" value="InterPro"/>
</dbReference>
<dbReference type="PANTHER" id="PTHR46483">
    <property type="entry name" value="PHOSPHOLIPASE A1 PLIP2, CHLOROPLASTIC"/>
    <property type="match status" value="1"/>
</dbReference>
<dbReference type="Pfam" id="PF01764">
    <property type="entry name" value="Lipase_3"/>
    <property type="match status" value="1"/>
</dbReference>
<accession>A0A9D4ZS67</accession>
<dbReference type="Gene3D" id="3.40.50.1820">
    <property type="entry name" value="alpha/beta hydrolase"/>
    <property type="match status" value="1"/>
</dbReference>
<feature type="region of interest" description="Disordered" evidence="1">
    <location>
        <begin position="279"/>
        <end position="303"/>
    </location>
</feature>
<proteinExistence type="predicted"/>
<dbReference type="InterPro" id="IPR043367">
    <property type="entry name" value="PLIP1/2/3"/>
</dbReference>
<dbReference type="InterPro" id="IPR002921">
    <property type="entry name" value="Fungal_lipase-type"/>
</dbReference>
<dbReference type="PANTHER" id="PTHR46483:SF4">
    <property type="entry name" value="PHOSPHOLIPASE A1 PLIP2, CHLOROPLASTIC"/>
    <property type="match status" value="1"/>
</dbReference>
<dbReference type="OrthoDB" id="438440at2759"/>